<dbReference type="Proteomes" id="UP000014461">
    <property type="component" value="Unassembled WGS sequence"/>
</dbReference>
<accession>R9PGN5</accession>
<dbReference type="EMBL" id="BARX01000002">
    <property type="protein sequence ID" value="GAD00507.1"/>
    <property type="molecule type" value="Genomic_DNA"/>
</dbReference>
<name>R9PGN5_AGAAL</name>
<reference evidence="2" key="1">
    <citation type="journal article" date="2013" name="Genome Announc.">
        <title>Draft Genome Sequence of Agarivorans albus Strain MKT 106T, an Agarolytic Marine Bacterium.</title>
        <authorList>
            <person name="Yasuike M."/>
            <person name="Nakamura Y."/>
            <person name="Kai W."/>
            <person name="Fujiwara A."/>
            <person name="Fukui Y."/>
            <person name="Satomi M."/>
            <person name="Sano M."/>
        </authorList>
    </citation>
    <scope>NUCLEOTIDE SEQUENCE [LARGE SCALE GENOMIC DNA]</scope>
</reference>
<proteinExistence type="predicted"/>
<evidence type="ECO:0000313" key="2">
    <source>
        <dbReference type="EMBL" id="GAD00507.1"/>
    </source>
</evidence>
<evidence type="ECO:0000256" key="1">
    <source>
        <dbReference type="SAM" id="Phobius"/>
    </source>
</evidence>
<sequence length="37" mass="4219">MIGVIAIIRNGALVFAMISPEAWSGLYYLSLKYRSWK</sequence>
<feature type="transmembrane region" description="Helical" evidence="1">
    <location>
        <begin position="6"/>
        <end position="29"/>
    </location>
</feature>
<protein>
    <submittedName>
        <fullName evidence="2">Uncharacterized protein</fullName>
    </submittedName>
</protein>
<dbReference type="STRING" id="1331007.AALB_0587"/>
<keyword evidence="1" id="KW-0812">Transmembrane</keyword>
<comment type="caution">
    <text evidence="2">The sequence shown here is derived from an EMBL/GenBank/DDBJ whole genome shotgun (WGS) entry which is preliminary data.</text>
</comment>
<keyword evidence="1" id="KW-0472">Membrane</keyword>
<gene>
    <name evidence="2" type="ORF">AALB_0587</name>
</gene>
<evidence type="ECO:0000313" key="3">
    <source>
        <dbReference type="Proteomes" id="UP000014461"/>
    </source>
</evidence>
<organism evidence="2 3">
    <name type="scientific">Agarivorans albus MKT 106</name>
    <dbReference type="NCBI Taxonomy" id="1331007"/>
    <lineage>
        <taxon>Bacteria</taxon>
        <taxon>Pseudomonadati</taxon>
        <taxon>Pseudomonadota</taxon>
        <taxon>Gammaproteobacteria</taxon>
        <taxon>Alteromonadales</taxon>
        <taxon>Alteromonadaceae</taxon>
        <taxon>Agarivorans</taxon>
    </lineage>
</organism>
<dbReference type="AlphaFoldDB" id="R9PGN5"/>
<keyword evidence="1" id="KW-1133">Transmembrane helix</keyword>
<keyword evidence="3" id="KW-1185">Reference proteome</keyword>